<dbReference type="CTD" id="324"/>
<dbReference type="KEGG" id="aplc:110987304"/>
<dbReference type="GO" id="GO:0090090">
    <property type="term" value="P:negative regulation of canonical Wnt signaling pathway"/>
    <property type="evidence" value="ECO:0007669"/>
    <property type="project" value="TreeGrafter"/>
</dbReference>
<dbReference type="InterPro" id="IPR041257">
    <property type="entry name" value="APC_rep"/>
</dbReference>
<dbReference type="GO" id="GO:0001708">
    <property type="term" value="P:cell fate specification"/>
    <property type="evidence" value="ECO:0007669"/>
    <property type="project" value="TreeGrafter"/>
</dbReference>
<dbReference type="PANTHER" id="PTHR12607:SF12">
    <property type="entry name" value="APC-LIKE, ISOFORM A-RELATED"/>
    <property type="match status" value="1"/>
</dbReference>
<feature type="region of interest" description="Disordered" evidence="6">
    <location>
        <begin position="71"/>
        <end position="137"/>
    </location>
</feature>
<reference evidence="9" key="1">
    <citation type="submission" date="2025-08" db="UniProtKB">
        <authorList>
            <consortium name="RefSeq"/>
        </authorList>
    </citation>
    <scope>IDENTIFICATION</scope>
</reference>
<dbReference type="GO" id="GO:0016342">
    <property type="term" value="C:catenin complex"/>
    <property type="evidence" value="ECO:0007669"/>
    <property type="project" value="TreeGrafter"/>
</dbReference>
<dbReference type="InterPro" id="IPR016024">
    <property type="entry name" value="ARM-type_fold"/>
</dbReference>
<feature type="compositionally biased region" description="Basic residues" evidence="6">
    <location>
        <begin position="2236"/>
        <end position="2248"/>
    </location>
</feature>
<comment type="similarity">
    <text evidence="1">Belongs to the adenomatous polyposis coli (APC) family.</text>
</comment>
<feature type="compositionally biased region" description="Polar residues" evidence="6">
    <location>
        <begin position="2605"/>
        <end position="2640"/>
    </location>
</feature>
<feature type="compositionally biased region" description="Polar residues" evidence="6">
    <location>
        <begin position="2437"/>
        <end position="2474"/>
    </location>
</feature>
<dbReference type="FunFam" id="1.25.10.10:FF:000305">
    <property type="entry name" value="Adenomatous polyposis coli"/>
    <property type="match status" value="1"/>
</dbReference>
<dbReference type="Pfam" id="PF05924">
    <property type="entry name" value="SAMP"/>
    <property type="match status" value="1"/>
</dbReference>
<feature type="repeat" description="ARM" evidence="4">
    <location>
        <begin position="630"/>
        <end position="658"/>
    </location>
</feature>
<dbReference type="GO" id="GO:0016477">
    <property type="term" value="P:cell migration"/>
    <property type="evidence" value="ECO:0007669"/>
    <property type="project" value="TreeGrafter"/>
</dbReference>
<feature type="compositionally biased region" description="Polar residues" evidence="6">
    <location>
        <begin position="2481"/>
        <end position="2503"/>
    </location>
</feature>
<dbReference type="InterPro" id="IPR032038">
    <property type="entry name" value="APC_N"/>
</dbReference>
<feature type="compositionally biased region" description="Polar residues" evidence="6">
    <location>
        <begin position="2265"/>
        <end position="2297"/>
    </location>
</feature>
<feature type="compositionally biased region" description="Basic and acidic residues" evidence="6">
    <location>
        <begin position="1617"/>
        <end position="1636"/>
    </location>
</feature>
<feature type="domain" description="Adenomatous polyposis coli N-terminal dimerisation" evidence="7">
    <location>
        <begin position="21"/>
        <end position="71"/>
    </location>
</feature>
<proteinExistence type="inferred from homology"/>
<feature type="compositionally biased region" description="Polar residues" evidence="6">
    <location>
        <begin position="2718"/>
        <end position="2742"/>
    </location>
</feature>
<protein>
    <submittedName>
        <fullName evidence="9">Adenomatous polyposis coli protein-like isoform X1</fullName>
    </submittedName>
</protein>
<dbReference type="InterPro" id="IPR026818">
    <property type="entry name" value="Apc_fam"/>
</dbReference>
<feature type="compositionally biased region" description="Polar residues" evidence="6">
    <location>
        <begin position="1355"/>
        <end position="1366"/>
    </location>
</feature>
<dbReference type="PROSITE" id="PS50176">
    <property type="entry name" value="ARM_REPEAT"/>
    <property type="match status" value="2"/>
</dbReference>
<feature type="compositionally biased region" description="Basic and acidic residues" evidence="6">
    <location>
        <begin position="1422"/>
        <end position="1448"/>
    </location>
</feature>
<evidence type="ECO:0000259" key="7">
    <source>
        <dbReference type="Pfam" id="PF16689"/>
    </source>
</evidence>
<dbReference type="GO" id="GO:0030877">
    <property type="term" value="C:beta-catenin destruction complex"/>
    <property type="evidence" value="ECO:0007669"/>
    <property type="project" value="TreeGrafter"/>
</dbReference>
<feature type="region of interest" description="Disordered" evidence="6">
    <location>
        <begin position="1278"/>
        <end position="1308"/>
    </location>
</feature>
<feature type="compositionally biased region" description="Polar residues" evidence="6">
    <location>
        <begin position="1334"/>
        <end position="1343"/>
    </location>
</feature>
<feature type="compositionally biased region" description="Polar residues" evidence="6">
    <location>
        <begin position="3182"/>
        <end position="3192"/>
    </location>
</feature>
<feature type="compositionally biased region" description="Basic and acidic residues" evidence="6">
    <location>
        <begin position="2098"/>
        <end position="2115"/>
    </location>
</feature>
<name>A0A8B7ZQA1_ACAPL</name>
<dbReference type="Gene3D" id="1.20.5.10">
    <property type="match status" value="1"/>
</dbReference>
<feature type="coiled-coil region" evidence="5">
    <location>
        <begin position="140"/>
        <end position="167"/>
    </location>
</feature>
<feature type="region of interest" description="Disordered" evidence="6">
    <location>
        <begin position="1334"/>
        <end position="1367"/>
    </location>
</feature>
<feature type="region of interest" description="Disordered" evidence="6">
    <location>
        <begin position="1727"/>
        <end position="1774"/>
    </location>
</feature>
<dbReference type="Gene3D" id="1.25.10.10">
    <property type="entry name" value="Leucine-rich Repeat Variant"/>
    <property type="match status" value="1"/>
</dbReference>
<keyword evidence="3 5" id="KW-0175">Coiled coil</keyword>
<dbReference type="SUPFAM" id="SSF58050">
    <property type="entry name" value="N-terminal coiled coil domain from apc"/>
    <property type="match status" value="1"/>
</dbReference>
<feature type="compositionally biased region" description="Basic and acidic residues" evidence="6">
    <location>
        <begin position="3057"/>
        <end position="3072"/>
    </location>
</feature>
<evidence type="ECO:0000256" key="4">
    <source>
        <dbReference type="PROSITE-ProRule" id="PRU00259"/>
    </source>
</evidence>
<feature type="compositionally biased region" description="Low complexity" evidence="6">
    <location>
        <begin position="3000"/>
        <end position="3039"/>
    </location>
</feature>
<feature type="compositionally biased region" description="Basic and acidic residues" evidence="6">
    <location>
        <begin position="946"/>
        <end position="957"/>
    </location>
</feature>
<dbReference type="SUPFAM" id="SSF82931">
    <property type="entry name" value="Tumor suppressor gene product Apc"/>
    <property type="match status" value="1"/>
</dbReference>
<evidence type="ECO:0000256" key="1">
    <source>
        <dbReference type="ARBA" id="ARBA00009051"/>
    </source>
</evidence>
<feature type="compositionally biased region" description="Basic and acidic residues" evidence="6">
    <location>
        <begin position="2249"/>
        <end position="2264"/>
    </location>
</feature>
<dbReference type="GO" id="GO:0007399">
    <property type="term" value="P:nervous system development"/>
    <property type="evidence" value="ECO:0007669"/>
    <property type="project" value="TreeGrafter"/>
</dbReference>
<feature type="compositionally biased region" description="Basic and acidic residues" evidence="6">
    <location>
        <begin position="2952"/>
        <end position="2962"/>
    </location>
</feature>
<dbReference type="GO" id="GO:0007389">
    <property type="term" value="P:pattern specification process"/>
    <property type="evidence" value="ECO:0007669"/>
    <property type="project" value="TreeGrafter"/>
</dbReference>
<feature type="compositionally biased region" description="Polar residues" evidence="6">
    <location>
        <begin position="1848"/>
        <end position="1859"/>
    </location>
</feature>
<dbReference type="PANTHER" id="PTHR12607">
    <property type="entry name" value="ADENOMATOUS POLYPOSIS COLI PROTEIN FAMILY"/>
    <property type="match status" value="1"/>
</dbReference>
<feature type="compositionally biased region" description="Basic and acidic residues" evidence="6">
    <location>
        <begin position="296"/>
        <end position="307"/>
    </location>
</feature>
<dbReference type="FunFam" id="1.10.287.450:FF:000001">
    <property type="entry name" value="adenomatous polyposis coli protein isoform X1"/>
    <property type="match status" value="1"/>
</dbReference>
<dbReference type="Pfam" id="PF16689">
    <property type="entry name" value="APC_N_CC"/>
    <property type="match status" value="1"/>
</dbReference>
<dbReference type="SUPFAM" id="SSF48371">
    <property type="entry name" value="ARM repeat"/>
    <property type="match status" value="1"/>
</dbReference>
<feature type="compositionally biased region" description="Polar residues" evidence="6">
    <location>
        <begin position="2119"/>
        <end position="2142"/>
    </location>
</feature>
<feature type="compositionally biased region" description="Polar residues" evidence="6">
    <location>
        <begin position="1985"/>
        <end position="2008"/>
    </location>
</feature>
<feature type="coiled-coil region" evidence="5">
    <location>
        <begin position="23"/>
        <end position="57"/>
    </location>
</feature>
<keyword evidence="2" id="KW-0879">Wnt signaling pathway</keyword>
<feature type="region of interest" description="Disordered" evidence="6">
    <location>
        <begin position="1893"/>
        <end position="2193"/>
    </location>
</feature>
<dbReference type="Pfam" id="PF05923">
    <property type="entry name" value="APC_r"/>
    <property type="match status" value="9"/>
</dbReference>
<feature type="compositionally biased region" description="Basic and acidic residues" evidence="6">
    <location>
        <begin position="2165"/>
        <end position="2177"/>
    </location>
</feature>
<feature type="compositionally biased region" description="Basic residues" evidence="6">
    <location>
        <begin position="3073"/>
        <end position="3082"/>
    </location>
</feature>
<dbReference type="OrthoDB" id="5918429at2759"/>
<dbReference type="RefSeq" id="XP_022105606.1">
    <property type="nucleotide sequence ID" value="XM_022249914.1"/>
</dbReference>
<dbReference type="InterPro" id="IPR000225">
    <property type="entry name" value="Armadillo"/>
</dbReference>
<feature type="region of interest" description="Disordered" evidence="6">
    <location>
        <begin position="2224"/>
        <end position="3127"/>
    </location>
</feature>
<feature type="compositionally biased region" description="Basic and acidic residues" evidence="6">
    <location>
        <begin position="2932"/>
        <end position="2943"/>
    </location>
</feature>
<feature type="compositionally biased region" description="Basic residues" evidence="6">
    <location>
        <begin position="1825"/>
        <end position="1838"/>
    </location>
</feature>
<evidence type="ECO:0000256" key="3">
    <source>
        <dbReference type="ARBA" id="ARBA00023054"/>
    </source>
</evidence>
<dbReference type="InterPro" id="IPR009224">
    <property type="entry name" value="SAMP"/>
</dbReference>
<feature type="compositionally biased region" description="Polar residues" evidence="6">
    <location>
        <begin position="2800"/>
        <end position="2832"/>
    </location>
</feature>
<dbReference type="GO" id="GO:0016055">
    <property type="term" value="P:Wnt signaling pathway"/>
    <property type="evidence" value="ECO:0007669"/>
    <property type="project" value="UniProtKB-KW"/>
</dbReference>
<feature type="compositionally biased region" description="Basic and acidic residues" evidence="6">
    <location>
        <begin position="1964"/>
        <end position="1982"/>
    </location>
</feature>
<dbReference type="SMART" id="SM00185">
    <property type="entry name" value="ARM"/>
    <property type="match status" value="6"/>
</dbReference>
<feature type="compositionally biased region" description="Low complexity" evidence="6">
    <location>
        <begin position="2641"/>
        <end position="2657"/>
    </location>
</feature>
<feature type="compositionally biased region" description="Polar residues" evidence="6">
    <location>
        <begin position="2658"/>
        <end position="2676"/>
    </location>
</feature>
<dbReference type="Pfam" id="PF11414">
    <property type="entry name" value="Suppressor_APC"/>
    <property type="match status" value="1"/>
</dbReference>
<feature type="compositionally biased region" description="Polar residues" evidence="6">
    <location>
        <begin position="88"/>
        <end position="104"/>
    </location>
</feature>
<feature type="compositionally biased region" description="Basic and acidic residues" evidence="6">
    <location>
        <begin position="1914"/>
        <end position="1923"/>
    </location>
</feature>
<feature type="region of interest" description="Disordered" evidence="6">
    <location>
        <begin position="3234"/>
        <end position="3382"/>
    </location>
</feature>
<sequence length="3382" mass="369805">MAAILFDKRSKLRCMSDMAVSSYDQLLAQVNSLKAENSHLKKELKENSCQLTKLETEASCMKDALTQIQTSMQEEEAAAAETAMATSLDHNSNNGFSPLTSPLSPNAVRTHKPHSPPNSQSSSGSLAPEMPGSPSPVRQLQENMARMQELERERILLLTEQDNEEKLKTWYFAQLQSLKQRIDQLPITENYSLQADMSRRQLEYEARQLREAMQQRLGAADDIGERHEARMQRLCLIEREMQRLQQRRERLEREAQENSGHGSSKDSHSSPLNEPNANDPLQRCSNSPKPGSSAHHTPETKPKDPKHLLSHLPNGMNPAALTGAVGSAESDSPYAHLSADGSVQQATGGIEGPGGVSPSIPPTMLHGTWPYVGGAMAIHQRHVIKSTVNATSSSSEQETSSVMSFSSSACSSGPGRRLQPGQLGAKVEMVYSLLSMLGTHDKDDMSRTLLAMSSSQDSCIAMRQSGCLPLLIQLLHGPDKDSLLGDTRGGKEARARAAAALHNIVHSHPEERCRKQEARVLRLLEQIRAYCDSLREADGEEGSKANAVDTNPGPAMAALMKLSFDEEHRSAICQLGGLHAIADLLQVDYESNGNTSDQYAITVRRYAGMALTNLTFGDAANKALLCSMKGCMQALVLQLASENEDLRQVAASVIRNLSWRADLASKKILREVGAVVGLMKCALEVKKESTLKSALSALWNLSAHFTENKADICAVEGALEFLVATLTYKSPSRTWAVVENGGGILRNISSHVATNEVYRQVLRDHNCMQVLLRHLKSSSLTIVSNACGTLWNLSARNKHDQDLLWELGAVSMLKNLVHSKHKMIAMGSSAALRNLMSARPDLLNATESHKEGQPTLHVRKQRALEAEIDKNLRETYVSMEKDCHAMQRRMPVRSQHRSPQSSADYSPVPQRIAIWNPQQSPTHELILSQHRERSQSPTSRQVNCRDAPHPRDQDPRKLSGRSPGLDGEHSRAEDSSQHHSGTGSLESTHKRHIGGSSRIAQVMQEVAMHAGIDMSSSSQEPHLYLDQQTQDNIEREAPSSVELPPDDRCEPSSHSNSSYNAFGFGGYNMNARRASNDSINSINSDIYPMGTHTKLPYAKQPMDHSHSMDGTLNNALDQHQRQHKAIFQRVNHEDLGANMDSTINFSLKYSDESLTPAPRPCPREENYQPKPSLECGHYKQGICGEKRVIESCPQQGDDNQPQPVVLCQECNTPHMQREGMAVGHTFVPPPETERIPGNYPSSYSNPPAVQRKLMPMKDPCSLDFGGNMEDEKPIDYSRHNLPHSGHLRSRFNEDDHEHYVSDQPTDFTQRYNTDLPESTTEGINFVQTSLTTGTTGNIFMNNNEKQEGPLGNMPDGSSSRDNSSEGQLDLLRSDSVDTSTSLSSTHTAISRANDDKKQRYCVEDTPVVFSRCSSLSSLDSNEADHHLDHQEEDGIHSKQDNEGHPKDSECDEQDGDQRRENQQEGTGNEPIESGLQTPASMNQIQDTPLIFSRCSSVSSLSSFEVQSICDDHSSCYSDSRRASEVVSPSDLPDSPSQTMPPSPRRGRKQVSAQTSSCDPETVGVLPECEENLVTYATEGTPADFSCATSLSGLTIDDEEKAIVTSNIQDEGDTMDLLDSKNEVKESEVESGDISEREQNMLDECINSAMPPKKSTLSSKPNKIRSHNAVNVHSVKSPQQNGKHVSFSQQVCSQEAPNSYATEDTPINFSTATSLSDLSIEDIDIQATKEGKLKVNNPLSSSEASLDGQNAATTKQSTVVPGAQGDEMKSESSSLINDAEDSMLEECINSAMPKAHLNKSRSSQLSKHRSAKGMSKLRSPKPSGLPRKRLPSAGVRHKSPSPIPEMGSEYQNATSSQERVQQWQNGFGGTTDSVRTFCTEGTPQQFSTATSLSGLSMDSHNQEDVLNGNVTAQVDKSEPSEMKRRQITSGSSHIDSPRQYAVEGTPMSFSRNDSLSSLSCDDDVDLSKEKMILKDKMQKHKADGATSVQNKQSTSTRSLSKLPQPSSRIAQLRRRSEKQTSVGGKPQNLRELQSRQMVSNTSSSYDSPQVFNLEGTPVSFSRNDSLSSLSCEEDADLHNDKRSLRESKESKPKVNTQSKEGRAQKRTEECSQREYLRFGQSGSKPIQVNNQDHNSERPNSTETPVKFAVEDTPVCFSRNSSLSSLSDHDQGETQHEEESPQPEPSHTSVFAVEDTPICFSRNSSLSSLSVESLDGETSIGEQALLDECISSAMPRSQGKKTKRRHHKASRTRETRETEEREKYESGSDNPTNDLEDNQFSPLSPSEDASNEFSEITEQCQDEDKPHRGPRITKPGEPGSRIQSETPEKGVRGGRKTYKSPISNTSRSVSVPKNIQPNKYQATRAGAQKGSQVNSAASKNSVTGVKGTTPNRSGNSTPVRSSTPVRTTTAQREASPKGSSSSKPPPINTDTFTKKKNLTPGSAATARSVTSQPKSTMPTGTATKSLANKQANSKSVAQGVATKASQLSKDANRTTPSTRSNLSQKNSPNSSRNTSPCSPTSRSPRGSISGPTSRSTAQTAKSSSLSPARSPMSSRTSSPSPHSTASTRKPLNGTPKNGAPGRGSGASTSPSPRSGLPSRSLSPRNSVTGTSQKSTSPRSSISGAGTRNASPRSNVSGLGSKNTSPRSSVSETSARSVSPRNSISGIQARSVSPRNKTLTKAPVKKTNNAPAPADKKTTGTGTKTNRPKSSNVYRLEVGSSRPTLVKQSTFTKESASLPEQTPENTMGVESEAEKVIEENDENEGSVENDVFTMDDQENDSEEEKEESEPLAPSSSWRRISVESDTQQSVLEKTQRPSGSPKTQSSGSASKTPPTSKKMALNLVKPGTKTVSSGNTPNTAKAAVKNSPALSQKCKREQLEAKPSWNSSVTAPKNWGRSSSPANSRPESPAISKNQSQSPSLNKTKSPSPGIQRVKSQERETDELSKRSPKTTSETTRDLCKELDIPVKNYGGNVTSPVSDSSDNSIWIKREESTRRTNIIIRQNSSSVSLQSQNSQSGSARSVKSSNSATMSSSSASARNANVTDKPSGQGAKPVTSGKQGKEKDSTEKKVEKKKFSFLKLKVKGKKPEAEETKTKSKGDKQLRDQKRKTSKAPAHTMSPESDVTSPENDLEALNLEHQLDQLDVWNSDDNIDNEIMPDEFIEWDSETDIFKEELPDEYLLESGSDVTSSLTSPDSPCKGAYQIEKGNRTDDSPSPEFKQFRLENRLNSFIRMDCSEKECDSDSTRSAPVVGEAKNCRSKSVSDAYPAYSSGDQSPPRPQRLRLPKKPFGINRSDSSPTAAIPVLVSPFNYSPSKRSQSEPHSPDMARRRFQSHHSYSFHESREHRQRFKQYKQQQQQAPQEEYVCNSEDSDLISPTLSSRVTTV</sequence>
<evidence type="ECO:0000256" key="6">
    <source>
        <dbReference type="SAM" id="MobiDB-lite"/>
    </source>
</evidence>
<feature type="compositionally biased region" description="Basic and acidic residues" evidence="6">
    <location>
        <begin position="2075"/>
        <end position="2091"/>
    </location>
</feature>
<feature type="region of interest" description="Disordered" evidence="6">
    <location>
        <begin position="929"/>
        <end position="992"/>
    </location>
</feature>
<dbReference type="GO" id="GO:0008017">
    <property type="term" value="F:microtubule binding"/>
    <property type="evidence" value="ECO:0007669"/>
    <property type="project" value="TreeGrafter"/>
</dbReference>
<dbReference type="GO" id="GO:0007026">
    <property type="term" value="P:negative regulation of microtubule depolymerization"/>
    <property type="evidence" value="ECO:0007669"/>
    <property type="project" value="TreeGrafter"/>
</dbReference>
<dbReference type="Gene3D" id="1.10.287.450">
    <property type="entry name" value="Helix hairpin bin"/>
    <property type="match status" value="1"/>
</dbReference>
<feature type="repeat" description="ARM" evidence="4">
    <location>
        <begin position="766"/>
        <end position="808"/>
    </location>
</feature>
<feature type="compositionally biased region" description="Low complexity" evidence="6">
    <location>
        <begin position="2540"/>
        <end position="2566"/>
    </location>
</feature>
<dbReference type="InterPro" id="IPR036149">
    <property type="entry name" value="APC_N_sf"/>
</dbReference>
<dbReference type="Pfam" id="PF18797">
    <property type="entry name" value="APC_rep"/>
    <property type="match status" value="1"/>
</dbReference>
<feature type="compositionally biased region" description="Polar residues" evidence="6">
    <location>
        <begin position="3116"/>
        <end position="3125"/>
    </location>
</feature>
<dbReference type="InterPro" id="IPR026831">
    <property type="entry name" value="APC_dom"/>
</dbReference>
<dbReference type="InterPro" id="IPR011989">
    <property type="entry name" value="ARM-like"/>
</dbReference>
<accession>A0A8B7ZQA1</accession>
<dbReference type="GeneID" id="110987304"/>
<feature type="compositionally biased region" description="Polar residues" evidence="6">
    <location>
        <begin position="3371"/>
        <end position="3382"/>
    </location>
</feature>
<keyword evidence="8" id="KW-1185">Reference proteome</keyword>
<feature type="compositionally biased region" description="Low complexity" evidence="6">
    <location>
        <begin position="117"/>
        <end position="128"/>
    </location>
</feature>
<feature type="region of interest" description="Disordered" evidence="6">
    <location>
        <begin position="3179"/>
        <end position="3217"/>
    </location>
</feature>
<feature type="region of interest" description="Disordered" evidence="6">
    <location>
        <begin position="1418"/>
        <end position="1478"/>
    </location>
</feature>
<dbReference type="GO" id="GO:0045295">
    <property type="term" value="F:gamma-catenin binding"/>
    <property type="evidence" value="ECO:0007669"/>
    <property type="project" value="TreeGrafter"/>
</dbReference>
<feature type="region of interest" description="Disordered" evidence="6">
    <location>
        <begin position="1036"/>
        <end position="1055"/>
    </location>
</feature>
<gene>
    <name evidence="9" type="primary">LOC110987304</name>
</gene>
<feature type="compositionally biased region" description="Basic and acidic residues" evidence="6">
    <location>
        <begin position="3314"/>
        <end position="3325"/>
    </location>
</feature>
<dbReference type="GO" id="GO:0005881">
    <property type="term" value="C:cytoplasmic microtubule"/>
    <property type="evidence" value="ECO:0007669"/>
    <property type="project" value="TreeGrafter"/>
</dbReference>
<feature type="compositionally biased region" description="Polar residues" evidence="6">
    <location>
        <begin position="2881"/>
        <end position="2926"/>
    </location>
</feature>
<feature type="compositionally biased region" description="Low complexity" evidence="6">
    <location>
        <begin position="3349"/>
        <end position="3361"/>
    </location>
</feature>
<feature type="compositionally biased region" description="Polar residues" evidence="6">
    <location>
        <begin position="2029"/>
        <end position="2049"/>
    </location>
</feature>
<feature type="compositionally biased region" description="Polar residues" evidence="6">
    <location>
        <begin position="2338"/>
        <end position="2359"/>
    </location>
</feature>
<feature type="region of interest" description="Disordered" evidence="6">
    <location>
        <begin position="1786"/>
        <end position="1859"/>
    </location>
</feature>
<organism evidence="8 9">
    <name type="scientific">Acanthaster planci</name>
    <name type="common">Crown-of-thorns starfish</name>
    <dbReference type="NCBI Taxonomy" id="133434"/>
    <lineage>
        <taxon>Eukaryota</taxon>
        <taxon>Metazoa</taxon>
        <taxon>Echinodermata</taxon>
        <taxon>Eleutherozoa</taxon>
        <taxon>Asterozoa</taxon>
        <taxon>Asteroidea</taxon>
        <taxon>Valvatacea</taxon>
        <taxon>Valvatida</taxon>
        <taxon>Acanthasteridae</taxon>
        <taxon>Acanthaster</taxon>
    </lineage>
</organism>
<feature type="compositionally biased region" description="Basic and acidic residues" evidence="6">
    <location>
        <begin position="966"/>
        <end position="977"/>
    </location>
</feature>
<evidence type="ECO:0000256" key="2">
    <source>
        <dbReference type="ARBA" id="ARBA00022687"/>
    </source>
</evidence>
<feature type="compositionally biased region" description="Basic and acidic residues" evidence="6">
    <location>
        <begin position="3083"/>
        <end position="3102"/>
    </location>
</feature>
<feature type="region of interest" description="Disordered" evidence="6">
    <location>
        <begin position="1616"/>
        <end position="1636"/>
    </location>
</feature>
<dbReference type="GO" id="GO:0008013">
    <property type="term" value="F:beta-catenin binding"/>
    <property type="evidence" value="ECO:0007669"/>
    <property type="project" value="InterPro"/>
</dbReference>
<feature type="compositionally biased region" description="Acidic residues" evidence="6">
    <location>
        <begin position="2756"/>
        <end position="2786"/>
    </location>
</feature>
<feature type="compositionally biased region" description="Basic and acidic residues" evidence="6">
    <location>
        <begin position="1290"/>
        <end position="1300"/>
    </location>
</feature>
<feature type="compositionally biased region" description="Basic and acidic residues" evidence="6">
    <location>
        <begin position="246"/>
        <end position="256"/>
    </location>
</feature>
<feature type="compositionally biased region" description="Polar residues" evidence="6">
    <location>
        <begin position="2367"/>
        <end position="2410"/>
    </location>
</feature>
<dbReference type="InterPro" id="IPR009223">
    <property type="entry name" value="APC_rpt"/>
</dbReference>
<feature type="compositionally biased region" description="Low complexity" evidence="6">
    <location>
        <begin position="1524"/>
        <end position="1536"/>
    </location>
</feature>
<evidence type="ECO:0000313" key="8">
    <source>
        <dbReference type="Proteomes" id="UP000694845"/>
    </source>
</evidence>
<feature type="compositionally biased region" description="Polar residues" evidence="6">
    <location>
        <begin position="2527"/>
        <end position="2539"/>
    </location>
</feature>
<dbReference type="Proteomes" id="UP000694845">
    <property type="component" value="Unplaced"/>
</dbReference>
<dbReference type="Pfam" id="PF00514">
    <property type="entry name" value="Arm"/>
    <property type="match status" value="1"/>
</dbReference>
<feature type="compositionally biased region" description="Polar residues" evidence="6">
    <location>
        <begin position="1736"/>
        <end position="1758"/>
    </location>
</feature>
<evidence type="ECO:0000256" key="5">
    <source>
        <dbReference type="SAM" id="Coils"/>
    </source>
</evidence>
<evidence type="ECO:0000313" key="9">
    <source>
        <dbReference type="RefSeq" id="XP_022105606.1"/>
    </source>
</evidence>
<feature type="region of interest" description="Disordered" evidence="6">
    <location>
        <begin position="1520"/>
        <end position="1563"/>
    </location>
</feature>
<feature type="compositionally biased region" description="Polar residues" evidence="6">
    <location>
        <begin position="2969"/>
        <end position="2982"/>
    </location>
</feature>
<feature type="compositionally biased region" description="Polar residues" evidence="6">
    <location>
        <begin position="2846"/>
        <end position="2856"/>
    </location>
</feature>
<feature type="compositionally biased region" description="Low complexity" evidence="6">
    <location>
        <begin position="2585"/>
        <end position="2604"/>
    </location>
</feature>
<feature type="compositionally biased region" description="Low complexity" evidence="6">
    <location>
        <begin position="2504"/>
        <end position="2523"/>
    </location>
</feature>
<feature type="region of interest" description="Disordered" evidence="6">
    <location>
        <begin position="246"/>
        <end position="336"/>
    </location>
</feature>